<evidence type="ECO:0000256" key="8">
    <source>
        <dbReference type="SAM" id="Phobius"/>
    </source>
</evidence>
<keyword evidence="5 8" id="KW-0812">Transmembrane</keyword>
<proteinExistence type="inferred from homology"/>
<evidence type="ECO:0000256" key="1">
    <source>
        <dbReference type="ARBA" id="ARBA00004651"/>
    </source>
</evidence>
<keyword evidence="4" id="KW-1003">Cell membrane</keyword>
<accession>A0A7C1W2J9</accession>
<comment type="caution">
    <text evidence="9">The sequence shown here is derived from an EMBL/GenBank/DDBJ whole genome shotgun (WGS) entry which is preliminary data.</text>
</comment>
<keyword evidence="3" id="KW-0813">Transport</keyword>
<dbReference type="InterPro" id="IPR002549">
    <property type="entry name" value="AI-2E-like"/>
</dbReference>
<name>A0A7C1W2J9_9GAMM</name>
<feature type="transmembrane region" description="Helical" evidence="8">
    <location>
        <begin position="20"/>
        <end position="38"/>
    </location>
</feature>
<evidence type="ECO:0000256" key="5">
    <source>
        <dbReference type="ARBA" id="ARBA00022692"/>
    </source>
</evidence>
<evidence type="ECO:0000256" key="6">
    <source>
        <dbReference type="ARBA" id="ARBA00022989"/>
    </source>
</evidence>
<feature type="transmembrane region" description="Helical" evidence="8">
    <location>
        <begin position="69"/>
        <end position="95"/>
    </location>
</feature>
<feature type="transmembrane region" description="Helical" evidence="8">
    <location>
        <begin position="44"/>
        <end position="62"/>
    </location>
</feature>
<organism evidence="9">
    <name type="scientific">Methylophaga aminisulfidivorans</name>
    <dbReference type="NCBI Taxonomy" id="230105"/>
    <lineage>
        <taxon>Bacteria</taxon>
        <taxon>Pseudomonadati</taxon>
        <taxon>Pseudomonadota</taxon>
        <taxon>Gammaproteobacteria</taxon>
        <taxon>Thiotrichales</taxon>
        <taxon>Piscirickettsiaceae</taxon>
        <taxon>Methylophaga</taxon>
    </lineage>
</organism>
<comment type="subcellular location">
    <subcellularLocation>
        <location evidence="1">Cell membrane</location>
        <topology evidence="1">Multi-pass membrane protein</topology>
    </subcellularLocation>
</comment>
<evidence type="ECO:0000256" key="3">
    <source>
        <dbReference type="ARBA" id="ARBA00022448"/>
    </source>
</evidence>
<keyword evidence="6 8" id="KW-1133">Transmembrane helix</keyword>
<dbReference type="Proteomes" id="UP000886384">
    <property type="component" value="Unassembled WGS sequence"/>
</dbReference>
<comment type="similarity">
    <text evidence="2">Belongs to the autoinducer-2 exporter (AI-2E) (TC 2.A.86) family.</text>
</comment>
<evidence type="ECO:0000256" key="7">
    <source>
        <dbReference type="ARBA" id="ARBA00023136"/>
    </source>
</evidence>
<gene>
    <name evidence="9" type="ORF">ENI26_05090</name>
</gene>
<dbReference type="PANTHER" id="PTHR21716">
    <property type="entry name" value="TRANSMEMBRANE PROTEIN"/>
    <property type="match status" value="1"/>
</dbReference>
<feature type="transmembrane region" description="Helical" evidence="8">
    <location>
        <begin position="242"/>
        <end position="268"/>
    </location>
</feature>
<dbReference type="AlphaFoldDB" id="A0A7C1W2J9"/>
<dbReference type="EMBL" id="DRHY01000107">
    <property type="protein sequence ID" value="HEC73735.1"/>
    <property type="molecule type" value="Genomic_DNA"/>
</dbReference>
<dbReference type="PANTHER" id="PTHR21716:SF53">
    <property type="entry name" value="PERMEASE PERM-RELATED"/>
    <property type="match status" value="1"/>
</dbReference>
<evidence type="ECO:0000256" key="2">
    <source>
        <dbReference type="ARBA" id="ARBA00009773"/>
    </source>
</evidence>
<feature type="transmembrane region" description="Helical" evidence="8">
    <location>
        <begin position="219"/>
        <end position="236"/>
    </location>
</feature>
<feature type="transmembrane region" description="Helical" evidence="8">
    <location>
        <begin position="280"/>
        <end position="302"/>
    </location>
</feature>
<keyword evidence="7 8" id="KW-0472">Membrane</keyword>
<sequence>MTVRAIFRKWIDRYFSDEEAVILLVILLMGFAAVIFLGGMLAPFFTALVIAFLLQGLINILTRRHVPEMIAVASVFLLFIGVMLALGFLLMPLLWNQLVNLVQETPRMLTSAQQWIVELQSHYPTLIEPDAIQNWVSSITKEFSVYGQRAVSFSLASLGNVIGIIIYLVLVPILIFFMLKDRVKLVGFLLSMLPEKRSLMARIWSEMDDQIANYIRGKVLEIIIVGSVTFVTFSFFNLPYTALLSVLVGLSVLVPFIGAAIATLPVAAVAGFHFGLTESFAYVIIAYGIIQALDGNVLVPILFSEAVNLHPVSIILAVLFFGGIWGFWGIFFAIPLATLLKAIVTSWPRGLQSSS</sequence>
<dbReference type="GO" id="GO:0005886">
    <property type="term" value="C:plasma membrane"/>
    <property type="evidence" value="ECO:0007669"/>
    <property type="project" value="UniProtKB-SubCell"/>
</dbReference>
<evidence type="ECO:0000256" key="4">
    <source>
        <dbReference type="ARBA" id="ARBA00022475"/>
    </source>
</evidence>
<reference evidence="9" key="1">
    <citation type="journal article" date="2020" name="mSystems">
        <title>Genome- and Community-Level Interaction Insights into Carbon Utilization and Element Cycling Functions of Hydrothermarchaeota in Hydrothermal Sediment.</title>
        <authorList>
            <person name="Zhou Z."/>
            <person name="Liu Y."/>
            <person name="Xu W."/>
            <person name="Pan J."/>
            <person name="Luo Z.H."/>
            <person name="Li M."/>
        </authorList>
    </citation>
    <scope>NUCLEOTIDE SEQUENCE [LARGE SCALE GENOMIC DNA]</scope>
    <source>
        <strain evidence="9">HyVt-380</strain>
    </source>
</reference>
<feature type="transmembrane region" description="Helical" evidence="8">
    <location>
        <begin position="153"/>
        <end position="179"/>
    </location>
</feature>
<dbReference type="Pfam" id="PF01594">
    <property type="entry name" value="AI-2E_transport"/>
    <property type="match status" value="1"/>
</dbReference>
<feature type="transmembrane region" description="Helical" evidence="8">
    <location>
        <begin position="314"/>
        <end position="340"/>
    </location>
</feature>
<evidence type="ECO:0000313" key="9">
    <source>
        <dbReference type="EMBL" id="HEC73735.1"/>
    </source>
</evidence>
<dbReference type="GO" id="GO:0055085">
    <property type="term" value="P:transmembrane transport"/>
    <property type="evidence" value="ECO:0007669"/>
    <property type="project" value="TreeGrafter"/>
</dbReference>
<protein>
    <submittedName>
        <fullName evidence="9">AI-2E family transporter</fullName>
    </submittedName>
</protein>